<sequence length="352" mass="36972">TKLSGKNFRTVNFCLDFSLPSRLTAGFEGLAGIDFFAAPTAIGAISITASSARAIVGIVGVGNVRVGNVRVGIVGVGNVRVGIVGVGIVGVGIVGVGMSELEMSELELSELEMSELELSELELSAVEILGMHQTVIYTAHLQLGIGISRISPSSNMERFIAALSSGCSDCGGSLLNISRADVLPSFHQVHRVINAGKEYKGVWAGAHLNEQGLLRSSWPSDIRCQDKLRENVPGGNAIASVHGDSKIAAILILSSFNSNCALAAGAIAIVPTGALAVVHQRHIHAHFAFGNLIVYLGSADTVKFASFSCTKSGRIWLIGQLKLASENCVHWAAGVGRRPVFVAVHEVPFRVL</sequence>
<dbReference type="Proteomes" id="UP000095280">
    <property type="component" value="Unplaced"/>
</dbReference>
<evidence type="ECO:0000313" key="1">
    <source>
        <dbReference type="Proteomes" id="UP000095280"/>
    </source>
</evidence>
<keyword evidence="1" id="KW-1185">Reference proteome</keyword>
<evidence type="ECO:0000313" key="2">
    <source>
        <dbReference type="WBParaSite" id="maker-uti_cns_0000044-snap-gene-0.4-mRNA-1"/>
    </source>
</evidence>
<proteinExistence type="predicted"/>
<dbReference type="WBParaSite" id="maker-uti_cns_0000044-snap-gene-0.4-mRNA-1">
    <property type="protein sequence ID" value="maker-uti_cns_0000044-snap-gene-0.4-mRNA-1"/>
    <property type="gene ID" value="maker-uti_cns_0000044-snap-gene-0.4"/>
</dbReference>
<protein>
    <submittedName>
        <fullName evidence="2">Reverse transcriptase domain-containing protein</fullName>
    </submittedName>
</protein>
<reference evidence="2" key="1">
    <citation type="submission" date="2016-11" db="UniProtKB">
        <authorList>
            <consortium name="WormBaseParasite"/>
        </authorList>
    </citation>
    <scope>IDENTIFICATION</scope>
</reference>
<organism evidence="1 2">
    <name type="scientific">Macrostomum lignano</name>
    <dbReference type="NCBI Taxonomy" id="282301"/>
    <lineage>
        <taxon>Eukaryota</taxon>
        <taxon>Metazoa</taxon>
        <taxon>Spiralia</taxon>
        <taxon>Lophotrochozoa</taxon>
        <taxon>Platyhelminthes</taxon>
        <taxon>Rhabditophora</taxon>
        <taxon>Macrostomorpha</taxon>
        <taxon>Macrostomida</taxon>
        <taxon>Macrostomidae</taxon>
        <taxon>Macrostomum</taxon>
    </lineage>
</organism>
<name>A0A1I8FUS7_9PLAT</name>
<dbReference type="AlphaFoldDB" id="A0A1I8FUS7"/>
<accession>A0A1I8FUS7</accession>